<sequence length="145" mass="16438">MIAENDEKKRSKLWRIAMTVSSVLIIIIAVFFGIRLFTSNPLEGKWINEGSGLVMRIQGNGTASLEWPDETDGSEELRYHVDLKSKTFTLYQGEEDGTPQEVYDTSAESGFAAETMEGTYDYSLEQGELTLTEREYGDQMVFEKE</sequence>
<proteinExistence type="predicted"/>
<keyword evidence="3" id="KW-1185">Reference proteome</keyword>
<feature type="transmembrane region" description="Helical" evidence="1">
    <location>
        <begin position="12"/>
        <end position="34"/>
    </location>
</feature>
<gene>
    <name evidence="2" type="ORF">EBB54_08475</name>
</gene>
<evidence type="ECO:0000313" key="2">
    <source>
        <dbReference type="EMBL" id="RRK35250.1"/>
    </source>
</evidence>
<comment type="caution">
    <text evidence="2">The sequence shown here is derived from an EMBL/GenBank/DDBJ whole genome shotgun (WGS) entry which is preliminary data.</text>
</comment>
<organism evidence="2 3">
    <name type="scientific">Schaedlerella arabinosiphila</name>
    <dbReference type="NCBI Taxonomy" id="2044587"/>
    <lineage>
        <taxon>Bacteria</taxon>
        <taxon>Bacillati</taxon>
        <taxon>Bacillota</taxon>
        <taxon>Clostridia</taxon>
        <taxon>Lachnospirales</taxon>
        <taxon>Lachnospiraceae</taxon>
        <taxon>Schaedlerella</taxon>
    </lineage>
</organism>
<keyword evidence="1" id="KW-0812">Transmembrane</keyword>
<reference evidence="2" key="1">
    <citation type="submission" date="2018-10" db="EMBL/GenBank/DDBJ databases">
        <title>Schaedlerella arabinophila gen. nov. sp. nov., isolated from the mouse intestinal tract and comparative analysis with the genome of the closely related altered Schaedler flora strain ASF502.</title>
        <authorList>
            <person name="Miyake S."/>
            <person name="Soh M."/>
            <person name="Seedorf H."/>
        </authorList>
    </citation>
    <scope>NUCLEOTIDE SEQUENCE [LARGE SCALE GENOMIC DNA]</scope>
    <source>
        <strain evidence="2">DSM 106076</strain>
    </source>
</reference>
<dbReference type="EMBL" id="RHJS01000002">
    <property type="protein sequence ID" value="RRK35250.1"/>
    <property type="molecule type" value="Genomic_DNA"/>
</dbReference>
<keyword evidence="1" id="KW-1133">Transmembrane helix</keyword>
<dbReference type="Proteomes" id="UP000274920">
    <property type="component" value="Unassembled WGS sequence"/>
</dbReference>
<protein>
    <recommendedName>
        <fullName evidence="4">DUF5640 domain-containing protein</fullName>
    </recommendedName>
</protein>
<name>A0A3R8L543_9FIRM</name>
<keyword evidence="1" id="KW-0472">Membrane</keyword>
<dbReference type="AlphaFoldDB" id="A0A3R8L543"/>
<accession>A0A3R8L543</accession>
<evidence type="ECO:0008006" key="4">
    <source>
        <dbReference type="Google" id="ProtNLM"/>
    </source>
</evidence>
<evidence type="ECO:0000313" key="3">
    <source>
        <dbReference type="Proteomes" id="UP000274920"/>
    </source>
</evidence>
<evidence type="ECO:0000256" key="1">
    <source>
        <dbReference type="SAM" id="Phobius"/>
    </source>
</evidence>